<dbReference type="EMBL" id="CP126208">
    <property type="protein sequence ID" value="WIA09571.1"/>
    <property type="molecule type" value="Genomic_DNA"/>
</dbReference>
<dbReference type="Pfam" id="PF03567">
    <property type="entry name" value="Sulfotransfer_2"/>
    <property type="match status" value="1"/>
</dbReference>
<reference evidence="1 2" key="1">
    <citation type="submission" date="2023-05" db="EMBL/GenBank/DDBJ databases">
        <title>A 100% complete, gapless, phased diploid assembly of the Scenedesmus obliquus UTEX 3031 genome.</title>
        <authorList>
            <person name="Biondi T.C."/>
            <person name="Hanschen E.R."/>
            <person name="Kwon T."/>
            <person name="Eng W."/>
            <person name="Kruse C.P.S."/>
            <person name="Koehler S.I."/>
            <person name="Kunde Y."/>
            <person name="Gleasner C.D."/>
            <person name="You Mak K.T."/>
            <person name="Polle J."/>
            <person name="Hovde B.T."/>
            <person name="Starkenburg S.R."/>
        </authorList>
    </citation>
    <scope>NUCLEOTIDE SEQUENCE [LARGE SCALE GENOMIC DNA]</scope>
    <source>
        <strain evidence="1 2">DOE0152z</strain>
    </source>
</reference>
<gene>
    <name evidence="1" type="ORF">OEZ85_008963</name>
</gene>
<evidence type="ECO:0000313" key="1">
    <source>
        <dbReference type="EMBL" id="WIA09571.1"/>
    </source>
</evidence>
<keyword evidence="2" id="KW-1185">Reference proteome</keyword>
<dbReference type="Proteomes" id="UP001244341">
    <property type="component" value="Chromosome 1b"/>
</dbReference>
<accession>A0ABY8TP41</accession>
<evidence type="ECO:0008006" key="3">
    <source>
        <dbReference type="Google" id="ProtNLM"/>
    </source>
</evidence>
<name>A0ABY8TP41_TETOB</name>
<protein>
    <recommendedName>
        <fullName evidence="3">Sulfotransferase</fullName>
    </recommendedName>
</protein>
<evidence type="ECO:0000313" key="2">
    <source>
        <dbReference type="Proteomes" id="UP001244341"/>
    </source>
</evidence>
<proteinExistence type="predicted"/>
<organism evidence="1 2">
    <name type="scientific">Tetradesmus obliquus</name>
    <name type="common">Green alga</name>
    <name type="synonym">Acutodesmus obliquus</name>
    <dbReference type="NCBI Taxonomy" id="3088"/>
    <lineage>
        <taxon>Eukaryota</taxon>
        <taxon>Viridiplantae</taxon>
        <taxon>Chlorophyta</taxon>
        <taxon>core chlorophytes</taxon>
        <taxon>Chlorophyceae</taxon>
        <taxon>CS clade</taxon>
        <taxon>Sphaeropleales</taxon>
        <taxon>Scenedesmaceae</taxon>
        <taxon>Tetradesmus</taxon>
    </lineage>
</organism>
<sequence>MQKQGHLAWEHWSTKRHEARFDHFLSWRMNRTLLGRPAATAESYTCKGADLPKLPFPGCHVFINHKYKYIYIRSPKAASTSIVDELGECNNERTRGANSSTCMGMHGTWEHWYKDPKNITDMWRDYFVFGFVRNPWKRAYSLFKYMQSDGCMAGDSLTQPHCQVAWGDFCVDPWGSSDAVHDAGCLMRSKSYMYFHMMDQFHCMVTSEGQWAVDYIGRVESANEDWKDVLAAINQRREPEMPEIPYNPLVPKNVRNGSVSDPFAGDNAHCLDAVSSWYACDIEKYGYLKGASAKRSD</sequence>
<dbReference type="InterPro" id="IPR005331">
    <property type="entry name" value="Sulfotransferase"/>
</dbReference>